<keyword evidence="10" id="KW-1185">Reference proteome</keyword>
<keyword evidence="3" id="KW-1003">Cell membrane</keyword>
<keyword evidence="5 7" id="KW-1133">Transmembrane helix</keyword>
<feature type="transmembrane region" description="Helical" evidence="7">
    <location>
        <begin position="136"/>
        <end position="156"/>
    </location>
</feature>
<evidence type="ECO:0000313" key="9">
    <source>
        <dbReference type="EMBL" id="MDA4844554.1"/>
    </source>
</evidence>
<dbReference type="Gene3D" id="1.10.3720.10">
    <property type="entry name" value="MetI-like"/>
    <property type="match status" value="1"/>
</dbReference>
<dbReference type="InterPro" id="IPR051393">
    <property type="entry name" value="ABC_transporter_permease"/>
</dbReference>
<evidence type="ECO:0000256" key="4">
    <source>
        <dbReference type="ARBA" id="ARBA00022692"/>
    </source>
</evidence>
<evidence type="ECO:0000256" key="1">
    <source>
        <dbReference type="ARBA" id="ARBA00004651"/>
    </source>
</evidence>
<keyword evidence="2 7" id="KW-0813">Transport</keyword>
<evidence type="ECO:0000256" key="5">
    <source>
        <dbReference type="ARBA" id="ARBA00022989"/>
    </source>
</evidence>
<evidence type="ECO:0000256" key="7">
    <source>
        <dbReference type="RuleBase" id="RU363032"/>
    </source>
</evidence>
<evidence type="ECO:0000313" key="10">
    <source>
        <dbReference type="Proteomes" id="UP001148313"/>
    </source>
</evidence>
<sequence>MTLVSTQSTVGSAKRRRKGFDLSSQTTMLLIFLPPAILLFTVFVMLPMAEAAFFSPYKWSGYGPAPWAFNEATGKSFGTWTGGANFERMFGHSAFQTALSNTFKVISVSLLVQLPLALMLALMIYRKSYANTVFRLIFFVPYILAEVATGLIWSFVFDGNFGLSRVITDTFELQKAFFPLAEKQWAFNTILAVIVWKYFGFHMMIYIAGLQSIPKDLIEAARIDGARPLQIIFFVKLPMLWPAITISIFYSVLGALQVFDLVMPMTAGGPSNSSHTLVSYLYNFGFIRLNVGYGSAVGVFLFAVGVIFAFVYRNTVQREAAR</sequence>
<feature type="domain" description="ABC transmembrane type-1" evidence="8">
    <location>
        <begin position="99"/>
        <end position="312"/>
    </location>
</feature>
<dbReference type="SUPFAM" id="SSF161098">
    <property type="entry name" value="MetI-like"/>
    <property type="match status" value="1"/>
</dbReference>
<comment type="similarity">
    <text evidence="7">Belongs to the binding-protein-dependent transport system permease family.</text>
</comment>
<protein>
    <submittedName>
        <fullName evidence="9">Sugar ABC transporter permease</fullName>
    </submittedName>
</protein>
<dbReference type="Pfam" id="PF00528">
    <property type="entry name" value="BPD_transp_1"/>
    <property type="match status" value="1"/>
</dbReference>
<keyword evidence="4 7" id="KW-0812">Transmembrane</keyword>
<feature type="transmembrane region" description="Helical" evidence="7">
    <location>
        <begin position="26"/>
        <end position="49"/>
    </location>
</feature>
<reference evidence="9" key="1">
    <citation type="submission" date="2022-11" db="EMBL/GenBank/DDBJ databases">
        <title>Hoeflea poritis sp. nov., isolated from scleractinian coral Porites lutea.</title>
        <authorList>
            <person name="Zhang G."/>
            <person name="Wei Q."/>
            <person name="Cai L."/>
        </authorList>
    </citation>
    <scope>NUCLEOTIDE SEQUENCE</scope>
    <source>
        <strain evidence="9">E7-10</strain>
    </source>
</reference>
<keyword evidence="6 7" id="KW-0472">Membrane</keyword>
<dbReference type="CDD" id="cd06261">
    <property type="entry name" value="TM_PBP2"/>
    <property type="match status" value="1"/>
</dbReference>
<dbReference type="RefSeq" id="WP_271088084.1">
    <property type="nucleotide sequence ID" value="NZ_JAPJZH010000002.1"/>
</dbReference>
<evidence type="ECO:0000256" key="2">
    <source>
        <dbReference type="ARBA" id="ARBA00022448"/>
    </source>
</evidence>
<organism evidence="9 10">
    <name type="scientific">Hoeflea poritis</name>
    <dbReference type="NCBI Taxonomy" id="2993659"/>
    <lineage>
        <taxon>Bacteria</taxon>
        <taxon>Pseudomonadati</taxon>
        <taxon>Pseudomonadota</taxon>
        <taxon>Alphaproteobacteria</taxon>
        <taxon>Hyphomicrobiales</taxon>
        <taxon>Rhizobiaceae</taxon>
        <taxon>Hoeflea</taxon>
    </lineage>
</organism>
<dbReference type="EMBL" id="JAPJZH010000002">
    <property type="protein sequence ID" value="MDA4844554.1"/>
    <property type="molecule type" value="Genomic_DNA"/>
</dbReference>
<feature type="transmembrane region" description="Helical" evidence="7">
    <location>
        <begin position="231"/>
        <end position="253"/>
    </location>
</feature>
<dbReference type="PANTHER" id="PTHR30193:SF37">
    <property type="entry name" value="INNER MEMBRANE ABC TRANSPORTER PERMEASE PROTEIN YCJO"/>
    <property type="match status" value="1"/>
</dbReference>
<proteinExistence type="inferred from homology"/>
<gene>
    <name evidence="9" type="ORF">OOZ53_04295</name>
</gene>
<name>A0ABT4VIX6_9HYPH</name>
<dbReference type="PANTHER" id="PTHR30193">
    <property type="entry name" value="ABC TRANSPORTER PERMEASE PROTEIN"/>
    <property type="match status" value="1"/>
</dbReference>
<comment type="caution">
    <text evidence="9">The sequence shown here is derived from an EMBL/GenBank/DDBJ whole genome shotgun (WGS) entry which is preliminary data.</text>
</comment>
<evidence type="ECO:0000259" key="8">
    <source>
        <dbReference type="PROSITE" id="PS50928"/>
    </source>
</evidence>
<dbReference type="Proteomes" id="UP001148313">
    <property type="component" value="Unassembled WGS sequence"/>
</dbReference>
<dbReference type="InterPro" id="IPR000515">
    <property type="entry name" value="MetI-like"/>
</dbReference>
<dbReference type="InterPro" id="IPR035906">
    <property type="entry name" value="MetI-like_sf"/>
</dbReference>
<comment type="subcellular location">
    <subcellularLocation>
        <location evidence="1 7">Cell membrane</location>
        <topology evidence="1 7">Multi-pass membrane protein</topology>
    </subcellularLocation>
</comment>
<evidence type="ECO:0000256" key="3">
    <source>
        <dbReference type="ARBA" id="ARBA00022475"/>
    </source>
</evidence>
<feature type="transmembrane region" description="Helical" evidence="7">
    <location>
        <begin position="105"/>
        <end position="124"/>
    </location>
</feature>
<feature type="transmembrane region" description="Helical" evidence="7">
    <location>
        <begin position="185"/>
        <end position="210"/>
    </location>
</feature>
<feature type="transmembrane region" description="Helical" evidence="7">
    <location>
        <begin position="291"/>
        <end position="312"/>
    </location>
</feature>
<accession>A0ABT4VIX6</accession>
<dbReference type="PROSITE" id="PS50928">
    <property type="entry name" value="ABC_TM1"/>
    <property type="match status" value="1"/>
</dbReference>
<evidence type="ECO:0000256" key="6">
    <source>
        <dbReference type="ARBA" id="ARBA00023136"/>
    </source>
</evidence>